<accession>A0A0D7B1Z3</accession>
<reference evidence="1 2" key="1">
    <citation type="journal article" date="2015" name="Fungal Genet. Biol.">
        <title>Evolution of novel wood decay mechanisms in Agaricales revealed by the genome sequences of Fistulina hepatica and Cylindrobasidium torrendii.</title>
        <authorList>
            <person name="Floudas D."/>
            <person name="Held B.W."/>
            <person name="Riley R."/>
            <person name="Nagy L.G."/>
            <person name="Koehler G."/>
            <person name="Ransdell A.S."/>
            <person name="Younus H."/>
            <person name="Chow J."/>
            <person name="Chiniquy J."/>
            <person name="Lipzen A."/>
            <person name="Tritt A."/>
            <person name="Sun H."/>
            <person name="Haridas S."/>
            <person name="LaButti K."/>
            <person name="Ohm R.A."/>
            <person name="Kues U."/>
            <person name="Blanchette R.A."/>
            <person name="Grigoriev I.V."/>
            <person name="Minto R.E."/>
            <person name="Hibbett D.S."/>
        </authorList>
    </citation>
    <scope>NUCLEOTIDE SEQUENCE [LARGE SCALE GENOMIC DNA]</scope>
    <source>
        <strain evidence="1 2">FP15055 ss-10</strain>
    </source>
</reference>
<protein>
    <recommendedName>
        <fullName evidence="3">EthD domain-containing protein</fullName>
    </recommendedName>
</protein>
<dbReference type="Proteomes" id="UP000054007">
    <property type="component" value="Unassembled WGS sequence"/>
</dbReference>
<evidence type="ECO:0008006" key="3">
    <source>
        <dbReference type="Google" id="ProtNLM"/>
    </source>
</evidence>
<evidence type="ECO:0000313" key="1">
    <source>
        <dbReference type="EMBL" id="KIY64507.1"/>
    </source>
</evidence>
<dbReference type="OrthoDB" id="2851338at2759"/>
<dbReference type="EMBL" id="KN880632">
    <property type="protein sequence ID" value="KIY64507.1"/>
    <property type="molecule type" value="Genomic_DNA"/>
</dbReference>
<sequence>MAKGFLCVFAEPGTQVTLDEFQDWYNNEHVPLRLNHLKSFLTGARYSAADTKAPSWVALYDIDDTSTFQHESYTCLRANRSPREADLVKRLSILDRRTAEYAYDSGEASSTTSFRPENPTPVLITHGVTLQADKSISTWGEETTAKLKAVDGWVRTRAFLVFDSLKTGVDVPAGPEAQKVPKYLVVHEFRSATAADDGTVKIIVSSSSVEEVRTWNLYRAYPSIAQGNLQ</sequence>
<organism evidence="1 2">
    <name type="scientific">Cylindrobasidium torrendii FP15055 ss-10</name>
    <dbReference type="NCBI Taxonomy" id="1314674"/>
    <lineage>
        <taxon>Eukaryota</taxon>
        <taxon>Fungi</taxon>
        <taxon>Dikarya</taxon>
        <taxon>Basidiomycota</taxon>
        <taxon>Agaricomycotina</taxon>
        <taxon>Agaricomycetes</taxon>
        <taxon>Agaricomycetidae</taxon>
        <taxon>Agaricales</taxon>
        <taxon>Marasmiineae</taxon>
        <taxon>Physalacriaceae</taxon>
        <taxon>Cylindrobasidium</taxon>
    </lineage>
</organism>
<keyword evidence="2" id="KW-1185">Reference proteome</keyword>
<dbReference type="STRING" id="1314674.A0A0D7B1Z3"/>
<name>A0A0D7B1Z3_9AGAR</name>
<evidence type="ECO:0000313" key="2">
    <source>
        <dbReference type="Proteomes" id="UP000054007"/>
    </source>
</evidence>
<proteinExistence type="predicted"/>
<dbReference type="AlphaFoldDB" id="A0A0D7B1Z3"/>
<gene>
    <name evidence="1" type="ORF">CYLTODRAFT_425141</name>
</gene>